<feature type="domain" description="Aminoglycoside phosphotransferase" evidence="2">
    <location>
        <begin position="64"/>
        <end position="320"/>
    </location>
</feature>
<accession>A0ABW6NVS9</accession>
<dbReference type="Proteomes" id="UP001601442">
    <property type="component" value="Unassembled WGS sequence"/>
</dbReference>
<dbReference type="EMBL" id="JBIAMT010000001">
    <property type="protein sequence ID" value="MFF0495281.1"/>
    <property type="molecule type" value="Genomic_DNA"/>
</dbReference>
<dbReference type="SUPFAM" id="SSF56112">
    <property type="entry name" value="Protein kinase-like (PK-like)"/>
    <property type="match status" value="1"/>
</dbReference>
<name>A0ABW6NVS9_9NOCA</name>
<dbReference type="RefSeq" id="WP_387389185.1">
    <property type="nucleotide sequence ID" value="NZ_JBIAMT010000001.1"/>
</dbReference>
<gene>
    <name evidence="3" type="ORF">ACFYU5_02655</name>
</gene>
<comment type="similarity">
    <text evidence="1">Belongs to the pseudomonas-type ThrB family.</text>
</comment>
<evidence type="ECO:0000256" key="1">
    <source>
        <dbReference type="ARBA" id="ARBA00038240"/>
    </source>
</evidence>
<reference evidence="3 4" key="1">
    <citation type="submission" date="2024-10" db="EMBL/GenBank/DDBJ databases">
        <title>The Natural Products Discovery Center: Release of the First 8490 Sequenced Strains for Exploring Actinobacteria Biosynthetic Diversity.</title>
        <authorList>
            <person name="Kalkreuter E."/>
            <person name="Kautsar S.A."/>
            <person name="Yang D."/>
            <person name="Bader C.D."/>
            <person name="Teijaro C.N."/>
            <person name="Fluegel L."/>
            <person name="Davis C.M."/>
            <person name="Simpson J.R."/>
            <person name="Lauterbach L."/>
            <person name="Steele A.D."/>
            <person name="Gui C."/>
            <person name="Meng S."/>
            <person name="Li G."/>
            <person name="Viehrig K."/>
            <person name="Ye F."/>
            <person name="Su P."/>
            <person name="Kiefer A.F."/>
            <person name="Nichols A."/>
            <person name="Cepeda A.J."/>
            <person name="Yan W."/>
            <person name="Fan B."/>
            <person name="Jiang Y."/>
            <person name="Adhikari A."/>
            <person name="Zheng C.-J."/>
            <person name="Schuster L."/>
            <person name="Cowan T.M."/>
            <person name="Smanski M.J."/>
            <person name="Chevrette M.G."/>
            <person name="De Carvalho L.P.S."/>
            <person name="Shen B."/>
        </authorList>
    </citation>
    <scope>NUCLEOTIDE SEQUENCE [LARGE SCALE GENOMIC DNA]</scope>
    <source>
        <strain evidence="3 4">NPDC004119</strain>
    </source>
</reference>
<evidence type="ECO:0000259" key="2">
    <source>
        <dbReference type="Pfam" id="PF01636"/>
    </source>
</evidence>
<comment type="caution">
    <text evidence="3">The sequence shown here is derived from an EMBL/GenBank/DDBJ whole genome shotgun (WGS) entry which is preliminary data.</text>
</comment>
<dbReference type="InterPro" id="IPR050249">
    <property type="entry name" value="Pseudomonas-type_ThrB"/>
</dbReference>
<keyword evidence="4" id="KW-1185">Reference proteome</keyword>
<organism evidence="3 4">
    <name type="scientific">Nocardia aobensis</name>
    <dbReference type="NCBI Taxonomy" id="257277"/>
    <lineage>
        <taxon>Bacteria</taxon>
        <taxon>Bacillati</taxon>
        <taxon>Actinomycetota</taxon>
        <taxon>Actinomycetes</taxon>
        <taxon>Mycobacteriales</taxon>
        <taxon>Nocardiaceae</taxon>
        <taxon>Nocardia</taxon>
    </lineage>
</organism>
<dbReference type="Pfam" id="PF01636">
    <property type="entry name" value="APH"/>
    <property type="match status" value="1"/>
</dbReference>
<proteinExistence type="inferred from homology"/>
<evidence type="ECO:0000313" key="4">
    <source>
        <dbReference type="Proteomes" id="UP001601442"/>
    </source>
</evidence>
<dbReference type="Gene3D" id="3.90.1200.10">
    <property type="match status" value="1"/>
</dbReference>
<dbReference type="InterPro" id="IPR011009">
    <property type="entry name" value="Kinase-like_dom_sf"/>
</dbReference>
<sequence>MNSPSGESANASDSVFAMGESGSAAPDFPPLTTGELTTPLAETAESGGALVIEWHSRRPLSATARVRLGDGTRVVVKRMPSALRDPGTLAPEHAFMNHLRGQGIPIPQVRTVQQHGEFTYEIQQLGIGADRYRDDFSWSPYHSLADATAAGAMLARLHLAATGFEAPERPPHPLSAALCTDPIAGIERYAAHRPPVARFLAARHWRADWEPIVGQYADGHAWADAAPDGPAVDDLSAAVATLPALWTHNDWHGTNLLWSDGGIATVLDFGLANRTVAVFDIATAIERFAIDWLSVAAGGPARVQAAQLAAFLRGYGGIRPLHRVERDVLPDLFPLVHIVYELSEIDYFLTIPPRRQVRNARIAYRNYFLGRSVWAASAEGKAFTTMLRRLTAECC</sequence>
<dbReference type="PANTHER" id="PTHR21064:SF6">
    <property type="entry name" value="AMINOGLYCOSIDE PHOSPHOTRANSFERASE DOMAIN-CONTAINING PROTEIN"/>
    <property type="match status" value="1"/>
</dbReference>
<dbReference type="InterPro" id="IPR002575">
    <property type="entry name" value="Aminoglycoside_PTrfase"/>
</dbReference>
<evidence type="ECO:0000313" key="3">
    <source>
        <dbReference type="EMBL" id="MFF0495281.1"/>
    </source>
</evidence>
<protein>
    <submittedName>
        <fullName evidence="3">Phosphotransferase enzyme family protein</fullName>
    </submittedName>
</protein>
<dbReference type="PANTHER" id="PTHR21064">
    <property type="entry name" value="AMINOGLYCOSIDE PHOSPHOTRANSFERASE DOMAIN-CONTAINING PROTEIN-RELATED"/>
    <property type="match status" value="1"/>
</dbReference>